<evidence type="ECO:0008006" key="3">
    <source>
        <dbReference type="Google" id="ProtNLM"/>
    </source>
</evidence>
<feature type="compositionally biased region" description="Basic and acidic residues" evidence="1">
    <location>
        <begin position="223"/>
        <end position="232"/>
    </location>
</feature>
<dbReference type="EMBL" id="UINC01050272">
    <property type="protein sequence ID" value="SVB63031.1"/>
    <property type="molecule type" value="Genomic_DNA"/>
</dbReference>
<sequence>TFTIGSDSEVVMDTFIYDPKNNDGKIVSIVKKGSLKVISGLISKKNPDNLKVEVPEGTLGSRGTEFQTIVNKKANETRTLLIGPGTNNTLGLRPGAVLVSNKYGKTMLNKPYSFTKMKKGSAPEKAKRITKRQLKLFKKQLKSLRVARLEGSSKEERKKFRKEIKKELKELGVPKDQIKEVIKFEIQNLLLKVDNPIITLASPDKESLELELESPELILETPTKLEPKAAKQEKKKAVKKGKKKKKKAVKKKGKKKKKKAVKKKGKKKKKKAVKKKGKKKKKKAVKKKKKKKKKKVVKKKKKKKKKKIVKRKVAKKKKKAKKKRQRKK</sequence>
<dbReference type="GO" id="GO:0003677">
    <property type="term" value="F:DNA binding"/>
    <property type="evidence" value="ECO:0007669"/>
    <property type="project" value="InterPro"/>
</dbReference>
<protein>
    <recommendedName>
        <fullName evidence="3">FecR protein domain-containing protein</fullName>
    </recommendedName>
</protein>
<dbReference type="GO" id="GO:0000786">
    <property type="term" value="C:nucleosome"/>
    <property type="evidence" value="ECO:0007669"/>
    <property type="project" value="InterPro"/>
</dbReference>
<reference evidence="2" key="1">
    <citation type="submission" date="2018-05" db="EMBL/GenBank/DDBJ databases">
        <authorList>
            <person name="Lanie J.A."/>
            <person name="Ng W.-L."/>
            <person name="Kazmierczak K.M."/>
            <person name="Andrzejewski T.M."/>
            <person name="Davidsen T.M."/>
            <person name="Wayne K.J."/>
            <person name="Tettelin H."/>
            <person name="Glass J.I."/>
            <person name="Rusch D."/>
            <person name="Podicherti R."/>
            <person name="Tsui H.-C.T."/>
            <person name="Winkler M.E."/>
        </authorList>
    </citation>
    <scope>NUCLEOTIDE SEQUENCE</scope>
</reference>
<dbReference type="PRINTS" id="PR00624">
    <property type="entry name" value="HISTONEH5"/>
</dbReference>
<evidence type="ECO:0000313" key="2">
    <source>
        <dbReference type="EMBL" id="SVB63031.1"/>
    </source>
</evidence>
<gene>
    <name evidence="2" type="ORF">METZ01_LOCUS215885</name>
</gene>
<dbReference type="InterPro" id="IPR005819">
    <property type="entry name" value="H1/H5"/>
</dbReference>
<feature type="region of interest" description="Disordered" evidence="1">
    <location>
        <begin position="221"/>
        <end position="328"/>
    </location>
</feature>
<dbReference type="AlphaFoldDB" id="A0A382FM28"/>
<proteinExistence type="predicted"/>
<dbReference type="GO" id="GO:0006334">
    <property type="term" value="P:nucleosome assembly"/>
    <property type="evidence" value="ECO:0007669"/>
    <property type="project" value="InterPro"/>
</dbReference>
<dbReference type="GO" id="GO:0030527">
    <property type="term" value="F:structural constituent of chromatin"/>
    <property type="evidence" value="ECO:0007669"/>
    <property type="project" value="InterPro"/>
</dbReference>
<evidence type="ECO:0000256" key="1">
    <source>
        <dbReference type="SAM" id="MobiDB-lite"/>
    </source>
</evidence>
<accession>A0A382FM28</accession>
<name>A0A382FM28_9ZZZZ</name>
<feature type="non-terminal residue" evidence="2">
    <location>
        <position position="1"/>
    </location>
</feature>
<feature type="compositionally biased region" description="Basic residues" evidence="1">
    <location>
        <begin position="233"/>
        <end position="328"/>
    </location>
</feature>
<organism evidence="2">
    <name type="scientific">marine metagenome</name>
    <dbReference type="NCBI Taxonomy" id="408172"/>
    <lineage>
        <taxon>unclassified sequences</taxon>
        <taxon>metagenomes</taxon>
        <taxon>ecological metagenomes</taxon>
    </lineage>
</organism>